<evidence type="ECO:0000313" key="2">
    <source>
        <dbReference type="Proteomes" id="UP001328425"/>
    </source>
</evidence>
<keyword evidence="2" id="KW-1185">Reference proteome</keyword>
<evidence type="ECO:0000313" key="1">
    <source>
        <dbReference type="EMBL" id="MEF3318765.1"/>
    </source>
</evidence>
<proteinExistence type="predicted"/>
<dbReference type="Proteomes" id="UP001328425">
    <property type="component" value="Unassembled WGS sequence"/>
</dbReference>
<feature type="non-terminal residue" evidence="1">
    <location>
        <position position="1"/>
    </location>
</feature>
<protein>
    <submittedName>
        <fullName evidence="1">Uncharacterized protein</fullName>
    </submittedName>
</protein>
<sequence>ADTTAITKALEVTAQYTQNPSIVANPVQKYDETTDNQYIEGVGIPLIKMGYDQQMTDFGKVKTQLETFNEMVQLNRM</sequence>
<comment type="caution">
    <text evidence="1">The sequence shown here is derived from an EMBL/GenBank/DDBJ whole genome shotgun (WGS) entry which is preliminary data.</text>
</comment>
<name>A0ABU7XCE1_9FIRM</name>
<reference evidence="1 2" key="1">
    <citation type="submission" date="2022-11" db="EMBL/GenBank/DDBJ databases">
        <title>The First Case of Preauricular Fistular Abscess Caused by Peptoniphilus grossensis.</title>
        <authorList>
            <person name="Byun J.-H."/>
        </authorList>
    </citation>
    <scope>NUCLEOTIDE SEQUENCE [LARGE SCALE GENOMIC DNA]</scope>
    <source>
        <strain evidence="1 2">GYB008</strain>
    </source>
</reference>
<dbReference type="EMBL" id="JARBCY010000053">
    <property type="protein sequence ID" value="MEF3318765.1"/>
    <property type="molecule type" value="Genomic_DNA"/>
</dbReference>
<organism evidence="1 2">
    <name type="scientific">Peptoniphilus grossensis</name>
    <dbReference type="NCBI Taxonomy" id="1465756"/>
    <lineage>
        <taxon>Bacteria</taxon>
        <taxon>Bacillati</taxon>
        <taxon>Bacillota</taxon>
        <taxon>Tissierellia</taxon>
        <taxon>Tissierellales</taxon>
        <taxon>Peptoniphilaceae</taxon>
        <taxon>Peptoniphilus</taxon>
    </lineage>
</organism>
<accession>A0ABU7XCE1</accession>
<dbReference type="Gene3D" id="3.40.50.11900">
    <property type="match status" value="1"/>
</dbReference>
<gene>
    <name evidence="1" type="ORF">PV361_08625</name>
</gene>